<dbReference type="InterPro" id="IPR049975">
    <property type="entry name" value="SAV_915-like_dom"/>
</dbReference>
<accession>A0A919QCN6</accession>
<evidence type="ECO:0000313" key="2">
    <source>
        <dbReference type="Proteomes" id="UP000640052"/>
    </source>
</evidence>
<comment type="caution">
    <text evidence="1">The sequence shown here is derived from an EMBL/GenBank/DDBJ whole genome shotgun (WGS) entry which is preliminary data.</text>
</comment>
<protein>
    <recommendedName>
        <fullName evidence="3">SseB protein N-terminal domain-containing protein</fullName>
    </recommendedName>
</protein>
<name>A0A919QCN6_9ACTN</name>
<evidence type="ECO:0008006" key="3">
    <source>
        <dbReference type="Google" id="ProtNLM"/>
    </source>
</evidence>
<dbReference type="NCBIfam" id="NF042914">
    <property type="entry name" value="SAV915_dom"/>
    <property type="match status" value="1"/>
</dbReference>
<organism evidence="1 2">
    <name type="scientific">Acrocarpospora phusangensis</name>
    <dbReference type="NCBI Taxonomy" id="1070424"/>
    <lineage>
        <taxon>Bacteria</taxon>
        <taxon>Bacillati</taxon>
        <taxon>Actinomycetota</taxon>
        <taxon>Actinomycetes</taxon>
        <taxon>Streptosporangiales</taxon>
        <taxon>Streptosporangiaceae</taxon>
        <taxon>Acrocarpospora</taxon>
    </lineage>
</organism>
<dbReference type="EMBL" id="BOOA01000013">
    <property type="protein sequence ID" value="GIH23862.1"/>
    <property type="molecule type" value="Genomic_DNA"/>
</dbReference>
<dbReference type="Proteomes" id="UP000640052">
    <property type="component" value="Unassembled WGS sequence"/>
</dbReference>
<keyword evidence="2" id="KW-1185">Reference proteome</keyword>
<dbReference type="AlphaFoldDB" id="A0A919QCN6"/>
<sequence length="89" mass="9351">MSDVPLFVPIHVGASFLSLRLFRTPGGARTAVAFSSSRRLTEVLGDGQPWTLLSEAGLRGMLRDIGVTGIVLDPAATVTPMARQTAEAA</sequence>
<dbReference type="RefSeq" id="WP_204040641.1">
    <property type="nucleotide sequence ID" value="NZ_BOOA01000013.1"/>
</dbReference>
<evidence type="ECO:0000313" key="1">
    <source>
        <dbReference type="EMBL" id="GIH23862.1"/>
    </source>
</evidence>
<gene>
    <name evidence="1" type="ORF">Aph01nite_21720</name>
</gene>
<reference evidence="1" key="1">
    <citation type="submission" date="2021-01" db="EMBL/GenBank/DDBJ databases">
        <title>Whole genome shotgun sequence of Acrocarpospora phusangensis NBRC 108782.</title>
        <authorList>
            <person name="Komaki H."/>
            <person name="Tamura T."/>
        </authorList>
    </citation>
    <scope>NUCLEOTIDE SEQUENCE</scope>
    <source>
        <strain evidence="1">NBRC 108782</strain>
    </source>
</reference>
<proteinExistence type="predicted"/>